<sequence length="125" mass="14020">MYAARLSCLLQHITVTSIYNSSRRTHRHVRLCECARSLILTCARACRLEESLSTDLAAVVTAPAADNAADLVTLVCSDDRSSIEESVTHFWFRCGVAAPAPLRIDENSEEPLSYAWTTFFRQHFL</sequence>
<keyword evidence="2" id="KW-1185">Reference proteome</keyword>
<protein>
    <submittedName>
        <fullName evidence="1">Uncharacterized protein</fullName>
    </submittedName>
</protein>
<reference evidence="1 2" key="1">
    <citation type="journal article" date="2015" name="Nat. Commun.">
        <title>Outbred genome sequencing and CRISPR/Cas9 gene editing in butterflies.</title>
        <authorList>
            <person name="Li X."/>
            <person name="Fan D."/>
            <person name="Zhang W."/>
            <person name="Liu G."/>
            <person name="Zhang L."/>
            <person name="Zhao L."/>
            <person name="Fang X."/>
            <person name="Chen L."/>
            <person name="Dong Y."/>
            <person name="Chen Y."/>
            <person name="Ding Y."/>
            <person name="Zhao R."/>
            <person name="Feng M."/>
            <person name="Zhu Y."/>
            <person name="Feng Y."/>
            <person name="Jiang X."/>
            <person name="Zhu D."/>
            <person name="Xiang H."/>
            <person name="Feng X."/>
            <person name="Li S."/>
            <person name="Wang J."/>
            <person name="Zhang G."/>
            <person name="Kronforst M.R."/>
            <person name="Wang W."/>
        </authorList>
    </citation>
    <scope>NUCLEOTIDE SEQUENCE [LARGE SCALE GENOMIC DNA]</scope>
    <source>
        <strain evidence="1">Ya'a_city_454_Px</strain>
        <tissue evidence="1">Whole body</tissue>
    </source>
</reference>
<organism evidence="1 2">
    <name type="scientific">Papilio xuthus</name>
    <name type="common">Asian swallowtail butterfly</name>
    <dbReference type="NCBI Taxonomy" id="66420"/>
    <lineage>
        <taxon>Eukaryota</taxon>
        <taxon>Metazoa</taxon>
        <taxon>Ecdysozoa</taxon>
        <taxon>Arthropoda</taxon>
        <taxon>Hexapoda</taxon>
        <taxon>Insecta</taxon>
        <taxon>Pterygota</taxon>
        <taxon>Neoptera</taxon>
        <taxon>Endopterygota</taxon>
        <taxon>Lepidoptera</taxon>
        <taxon>Glossata</taxon>
        <taxon>Ditrysia</taxon>
        <taxon>Papilionoidea</taxon>
        <taxon>Papilionidae</taxon>
        <taxon>Papilioninae</taxon>
        <taxon>Papilio</taxon>
    </lineage>
</organism>
<gene>
    <name evidence="1" type="ORF">RR46_14913</name>
</gene>
<name>A0A194PFD5_PAPXU</name>
<dbReference type="AlphaFoldDB" id="A0A194PFD5"/>
<evidence type="ECO:0000313" key="2">
    <source>
        <dbReference type="Proteomes" id="UP000053268"/>
    </source>
</evidence>
<accession>A0A194PFD5</accession>
<dbReference type="EMBL" id="KQ459606">
    <property type="protein sequence ID" value="KPI91409.1"/>
    <property type="molecule type" value="Genomic_DNA"/>
</dbReference>
<proteinExistence type="predicted"/>
<dbReference type="Proteomes" id="UP000053268">
    <property type="component" value="Unassembled WGS sequence"/>
</dbReference>
<evidence type="ECO:0000313" key="1">
    <source>
        <dbReference type="EMBL" id="KPI91409.1"/>
    </source>
</evidence>